<evidence type="ECO:0000313" key="1">
    <source>
        <dbReference type="EMBL" id="JAD20814.1"/>
    </source>
</evidence>
<accession>A0A0A8Y4H3</accession>
<organism evidence="1">
    <name type="scientific">Arundo donax</name>
    <name type="common">Giant reed</name>
    <name type="synonym">Donax arundinaceus</name>
    <dbReference type="NCBI Taxonomy" id="35708"/>
    <lineage>
        <taxon>Eukaryota</taxon>
        <taxon>Viridiplantae</taxon>
        <taxon>Streptophyta</taxon>
        <taxon>Embryophyta</taxon>
        <taxon>Tracheophyta</taxon>
        <taxon>Spermatophyta</taxon>
        <taxon>Magnoliopsida</taxon>
        <taxon>Liliopsida</taxon>
        <taxon>Poales</taxon>
        <taxon>Poaceae</taxon>
        <taxon>PACMAD clade</taxon>
        <taxon>Arundinoideae</taxon>
        <taxon>Arundineae</taxon>
        <taxon>Arundo</taxon>
    </lineage>
</organism>
<reference evidence="1" key="1">
    <citation type="submission" date="2014-09" db="EMBL/GenBank/DDBJ databases">
        <authorList>
            <person name="Magalhaes I.L.F."/>
            <person name="Oliveira U."/>
            <person name="Santos F.R."/>
            <person name="Vidigal T.H.D.A."/>
            <person name="Brescovit A.D."/>
            <person name="Santos A.J."/>
        </authorList>
    </citation>
    <scope>NUCLEOTIDE SEQUENCE</scope>
    <source>
        <tissue evidence="1">Shoot tissue taken approximately 20 cm above the soil surface</tissue>
    </source>
</reference>
<dbReference type="EMBL" id="GBRH01277081">
    <property type="protein sequence ID" value="JAD20814.1"/>
    <property type="molecule type" value="Transcribed_RNA"/>
</dbReference>
<reference evidence="1" key="2">
    <citation type="journal article" date="2015" name="Data Brief">
        <title>Shoot transcriptome of the giant reed, Arundo donax.</title>
        <authorList>
            <person name="Barrero R.A."/>
            <person name="Guerrero F.D."/>
            <person name="Moolhuijzen P."/>
            <person name="Goolsby J.A."/>
            <person name="Tidwell J."/>
            <person name="Bellgard S.E."/>
            <person name="Bellgard M.I."/>
        </authorList>
    </citation>
    <scope>NUCLEOTIDE SEQUENCE</scope>
    <source>
        <tissue evidence="1">Shoot tissue taken approximately 20 cm above the soil surface</tissue>
    </source>
</reference>
<dbReference type="AlphaFoldDB" id="A0A0A8Y4H3"/>
<protein>
    <submittedName>
        <fullName evidence="1">Uncharacterized protein</fullName>
    </submittedName>
</protein>
<sequence>MSGRGIFSPAQAPELVATARSPASSSSLQLLVSASLDLPLLVGLKLWPARHPPPAC</sequence>
<proteinExistence type="predicted"/>
<name>A0A0A8Y4H3_ARUDO</name>